<dbReference type="KEGG" id="vg:80535525"/>
<sequence length="258" mass="29569">MERNELKSVLGGYDMSKLKDILTEVEDDDSVPAPEAPPPSFHNPLFDKNPENDSEEDNDKEWGDIVMGLSNEMKRVDQMIDEAAMQNAKKTEVIKKKELPFTPPLLWDNHVVFKCENVAYEMSKLHSVLSLFNLVETKDYSFTISGNSLTINNIRMCDDEKSDYEPGSVSIANYDQSDLSDIDEADIKAKMRNKLDEGIRLKKINGKGYTKISWFTKGIYQTILDDIDWTHIYTDQEGIVQILKQAKLYKLIKKTCEL</sequence>
<keyword evidence="3" id="KW-1185">Reference proteome</keyword>
<accession>A0A2K9YNH5</accession>
<evidence type="ECO:0000313" key="2">
    <source>
        <dbReference type="EMBL" id="AUW34397.1"/>
    </source>
</evidence>
<protein>
    <submittedName>
        <fullName evidence="2">Phosphoprotein</fullName>
    </submittedName>
</protein>
<name>A0A2K9YNH5_9RHAB</name>
<feature type="region of interest" description="Disordered" evidence="1">
    <location>
        <begin position="23"/>
        <end position="61"/>
    </location>
</feature>
<evidence type="ECO:0000313" key="3">
    <source>
        <dbReference type="Proteomes" id="UP000678011"/>
    </source>
</evidence>
<dbReference type="GeneID" id="80535525"/>
<dbReference type="Proteomes" id="UP000678011">
    <property type="component" value="Segment"/>
</dbReference>
<organism evidence="2">
    <name type="scientific">New Kent County virus</name>
    <dbReference type="NCBI Taxonomy" id="2079603"/>
    <lineage>
        <taxon>Viruses</taxon>
        <taxon>Riboviria</taxon>
        <taxon>Orthornavirae</taxon>
        <taxon>Negarnaviricota</taxon>
        <taxon>Haploviricotina</taxon>
        <taxon>Monjiviricetes</taxon>
        <taxon>Mononegavirales</taxon>
        <taxon>Rhabdoviridae</taxon>
        <taxon>Alpharhabdovirinae</taxon>
        <taxon>Ephemerovirus</taxon>
        <taxon>Ephemerovirus kent</taxon>
    </lineage>
</organism>
<reference evidence="2" key="1">
    <citation type="submission" date="2017-08" db="EMBL/GenBank/DDBJ databases">
        <title>Virome of ticks in the Northeast.</title>
        <authorList>
            <person name="Tokarz R."/>
            <person name="Tagliafierro T."/>
            <person name="Sameroff S."/>
            <person name="Lipkin W.I."/>
        </authorList>
    </citation>
    <scope>NUCLEOTIDE SEQUENCE</scope>
    <source>
        <strain evidence="2">RTS126</strain>
    </source>
</reference>
<dbReference type="RefSeq" id="YP_010797571.1">
    <property type="nucleotide sequence ID" value="NC_076208.1"/>
</dbReference>
<evidence type="ECO:0000256" key="1">
    <source>
        <dbReference type="SAM" id="MobiDB-lite"/>
    </source>
</evidence>
<dbReference type="EMBL" id="MF615270">
    <property type="protein sequence ID" value="AUW34397.1"/>
    <property type="molecule type" value="Viral_cRNA"/>
</dbReference>
<proteinExistence type="predicted"/>